<evidence type="ECO:0000256" key="2">
    <source>
        <dbReference type="ARBA" id="ARBA00004443"/>
    </source>
</evidence>
<name>A0A6A6ULQ7_9PEZI</name>
<accession>A0A6A6ULQ7</accession>
<dbReference type="GO" id="GO:0005743">
    <property type="term" value="C:mitochondrial inner membrane"/>
    <property type="evidence" value="ECO:0007669"/>
    <property type="project" value="UniProtKB-SubCell"/>
</dbReference>
<dbReference type="GO" id="GO:0140053">
    <property type="term" value="P:mitochondrial gene expression"/>
    <property type="evidence" value="ECO:0007669"/>
    <property type="project" value="UniProtKB-UniRule"/>
</dbReference>
<evidence type="ECO:0000256" key="6">
    <source>
        <dbReference type="ARBA" id="ARBA00023128"/>
    </source>
</evidence>
<evidence type="ECO:0000256" key="8">
    <source>
        <dbReference type="RuleBase" id="RU367062"/>
    </source>
</evidence>
<comment type="subcellular location">
    <subcellularLocation>
        <location evidence="2 8">Mitochondrion inner membrane</location>
        <topology evidence="2 8">Peripheral membrane protein</topology>
        <orientation evidence="2 8">Matrix side</orientation>
    </subcellularLocation>
</comment>
<protein>
    <recommendedName>
        <fullName evidence="8">ATPase synthesis protein 25</fullName>
    </recommendedName>
</protein>
<organism evidence="9 10">
    <name type="scientific">Microthyrium microscopicum</name>
    <dbReference type="NCBI Taxonomy" id="703497"/>
    <lineage>
        <taxon>Eukaryota</taxon>
        <taxon>Fungi</taxon>
        <taxon>Dikarya</taxon>
        <taxon>Ascomycota</taxon>
        <taxon>Pezizomycotina</taxon>
        <taxon>Dothideomycetes</taxon>
        <taxon>Dothideomycetes incertae sedis</taxon>
        <taxon>Microthyriales</taxon>
        <taxon>Microthyriaceae</taxon>
        <taxon>Microthyrium</taxon>
    </lineage>
</organism>
<keyword evidence="5 8" id="KW-0809">Transit peptide</keyword>
<dbReference type="GO" id="GO:0048255">
    <property type="term" value="P:mRNA stabilization"/>
    <property type="evidence" value="ECO:0007669"/>
    <property type="project" value="TreeGrafter"/>
</dbReference>
<keyword evidence="4 8" id="KW-0999">Mitochondrion inner membrane</keyword>
<evidence type="ECO:0000313" key="9">
    <source>
        <dbReference type="EMBL" id="KAF2672393.1"/>
    </source>
</evidence>
<evidence type="ECO:0000256" key="3">
    <source>
        <dbReference type="ARBA" id="ARBA00010787"/>
    </source>
</evidence>
<evidence type="ECO:0000256" key="4">
    <source>
        <dbReference type="ARBA" id="ARBA00022792"/>
    </source>
</evidence>
<dbReference type="PANTHER" id="PTHR28087:SF1">
    <property type="entry name" value="ATPASE SYNTHESIS PROTEIN 25, MITOCHONDRIAL"/>
    <property type="match status" value="1"/>
</dbReference>
<keyword evidence="6 8" id="KW-0496">Mitochondrion</keyword>
<evidence type="ECO:0000256" key="7">
    <source>
        <dbReference type="ARBA" id="ARBA00023136"/>
    </source>
</evidence>
<comment type="function">
    <text evidence="8">Mitochondrial mRNA stabilization factor.</text>
</comment>
<dbReference type="OrthoDB" id="107372at2759"/>
<reference evidence="9" key="1">
    <citation type="journal article" date="2020" name="Stud. Mycol.">
        <title>101 Dothideomycetes genomes: a test case for predicting lifestyles and emergence of pathogens.</title>
        <authorList>
            <person name="Haridas S."/>
            <person name="Albert R."/>
            <person name="Binder M."/>
            <person name="Bloem J."/>
            <person name="Labutti K."/>
            <person name="Salamov A."/>
            <person name="Andreopoulos B."/>
            <person name="Baker S."/>
            <person name="Barry K."/>
            <person name="Bills G."/>
            <person name="Bluhm B."/>
            <person name="Cannon C."/>
            <person name="Castanera R."/>
            <person name="Culley D."/>
            <person name="Daum C."/>
            <person name="Ezra D."/>
            <person name="Gonzalez J."/>
            <person name="Henrissat B."/>
            <person name="Kuo A."/>
            <person name="Liang C."/>
            <person name="Lipzen A."/>
            <person name="Lutzoni F."/>
            <person name="Magnuson J."/>
            <person name="Mondo S."/>
            <person name="Nolan M."/>
            <person name="Ohm R."/>
            <person name="Pangilinan J."/>
            <person name="Park H.-J."/>
            <person name="Ramirez L."/>
            <person name="Alfaro M."/>
            <person name="Sun H."/>
            <person name="Tritt A."/>
            <person name="Yoshinaga Y."/>
            <person name="Zwiers L.-H."/>
            <person name="Turgeon B."/>
            <person name="Goodwin S."/>
            <person name="Spatafora J."/>
            <person name="Crous P."/>
            <person name="Grigoriev I."/>
        </authorList>
    </citation>
    <scope>NUCLEOTIDE SEQUENCE</scope>
    <source>
        <strain evidence="9">CBS 115976</strain>
    </source>
</reference>
<gene>
    <name evidence="9" type="ORF">BT63DRAFT_422861</name>
</gene>
<evidence type="ECO:0000313" key="10">
    <source>
        <dbReference type="Proteomes" id="UP000799302"/>
    </source>
</evidence>
<keyword evidence="10" id="KW-1185">Reference proteome</keyword>
<dbReference type="PANTHER" id="PTHR28087">
    <property type="entry name" value="ATPASE SYNTHESIS PROTEIN 25, MITOCHONDRIAL"/>
    <property type="match status" value="1"/>
</dbReference>
<evidence type="ECO:0000256" key="5">
    <source>
        <dbReference type="ARBA" id="ARBA00022946"/>
    </source>
</evidence>
<proteinExistence type="inferred from homology"/>
<comment type="similarity">
    <text evidence="3 8">Belongs to the ATP25 family.</text>
</comment>
<dbReference type="EMBL" id="MU004232">
    <property type="protein sequence ID" value="KAF2672393.1"/>
    <property type="molecule type" value="Genomic_DNA"/>
</dbReference>
<dbReference type="Proteomes" id="UP000799302">
    <property type="component" value="Unassembled WGS sequence"/>
</dbReference>
<dbReference type="InterPro" id="IPR043519">
    <property type="entry name" value="NT_sf"/>
</dbReference>
<sequence length="315" mass="35891">MSFSGPVRSICRNFRQQRFISSTSPAWYPRARPAYRQKSQEPVKNQFQDPLQRLEDLGTDIVEEIQVSKPATTAQTAPSIPWYLQDQLTTTKPEQPDHVVARQQIPTLPQDPPPLLEPLLEYISTDLGMDYLTLVDLRQLDPPAALGSNVIMAFGTARGEKHLHVSADRACRWLRSQHKLRPRADGLLGRGELKLKLRRRAKKLRIMAHVGSAETPDMDDGIRTGWVCVSIPGVKSADGTSRDEPVQQGFVGFGESSNDVQIVLQLMTEGKREDLSLEQYWSARLKRQMIREEKEGIKWHDFDEEVRDERTQWVG</sequence>
<dbReference type="InterPro" id="IPR040152">
    <property type="entry name" value="Atp25"/>
</dbReference>
<evidence type="ECO:0000256" key="1">
    <source>
        <dbReference type="ARBA" id="ARBA00003470"/>
    </source>
</evidence>
<comment type="function">
    <text evidence="1">Probable mitochondrial mRNA stabilization factor.</text>
</comment>
<dbReference type="FunFam" id="3.30.460.10:FF:000044">
    <property type="entry name" value="ATPase synthesis protein 25, mitochondrial"/>
    <property type="match status" value="1"/>
</dbReference>
<keyword evidence="7 8" id="KW-0472">Membrane</keyword>
<dbReference type="AlphaFoldDB" id="A0A6A6ULQ7"/>
<dbReference type="Gene3D" id="3.30.460.10">
    <property type="entry name" value="Beta Polymerase, domain 2"/>
    <property type="match status" value="1"/>
</dbReference>